<dbReference type="AlphaFoldDB" id="V4APT3"/>
<dbReference type="OMA" id="PRSKCGE"/>
<dbReference type="GO" id="GO:0003723">
    <property type="term" value="F:RNA binding"/>
    <property type="evidence" value="ECO:0007669"/>
    <property type="project" value="InterPro"/>
</dbReference>
<dbReference type="InterPro" id="IPR036430">
    <property type="entry name" value="RNase_T2-like_sf"/>
</dbReference>
<organism evidence="5 6">
    <name type="scientific">Lottia gigantea</name>
    <name type="common">Giant owl limpet</name>
    <dbReference type="NCBI Taxonomy" id="225164"/>
    <lineage>
        <taxon>Eukaryota</taxon>
        <taxon>Metazoa</taxon>
        <taxon>Spiralia</taxon>
        <taxon>Lophotrochozoa</taxon>
        <taxon>Mollusca</taxon>
        <taxon>Gastropoda</taxon>
        <taxon>Patellogastropoda</taxon>
        <taxon>Lottioidea</taxon>
        <taxon>Lottiidae</taxon>
        <taxon>Lottia</taxon>
    </lineage>
</organism>
<accession>V4APT3</accession>
<feature type="active site" evidence="3">
    <location>
        <position position="41"/>
    </location>
</feature>
<dbReference type="GO" id="GO:0005576">
    <property type="term" value="C:extracellular region"/>
    <property type="evidence" value="ECO:0007669"/>
    <property type="project" value="TreeGrafter"/>
</dbReference>
<dbReference type="KEGG" id="lgi:LOTGIDRAFT_76871"/>
<evidence type="ECO:0000256" key="2">
    <source>
        <dbReference type="ARBA" id="ARBA00023157"/>
    </source>
</evidence>
<proteinExistence type="inferred from homology"/>
<feature type="active site" evidence="3">
    <location>
        <position position="93"/>
    </location>
</feature>
<dbReference type="InterPro" id="IPR001568">
    <property type="entry name" value="RNase_T2-like"/>
</dbReference>
<dbReference type="PROSITE" id="PS00530">
    <property type="entry name" value="RNASE_T2_1"/>
    <property type="match status" value="1"/>
</dbReference>
<dbReference type="PANTHER" id="PTHR11240:SF22">
    <property type="entry name" value="RIBONUCLEASE T2"/>
    <property type="match status" value="1"/>
</dbReference>
<keyword evidence="6" id="KW-1185">Reference proteome</keyword>
<dbReference type="GO" id="GO:0006401">
    <property type="term" value="P:RNA catabolic process"/>
    <property type="evidence" value="ECO:0007669"/>
    <property type="project" value="TreeGrafter"/>
</dbReference>
<feature type="active site" evidence="3">
    <location>
        <position position="97"/>
    </location>
</feature>
<dbReference type="InterPro" id="IPR018188">
    <property type="entry name" value="RNase_T2_His_AS_1"/>
</dbReference>
<dbReference type="InterPro" id="IPR033697">
    <property type="entry name" value="Ribonuclease_T2_eukaryotic"/>
</dbReference>
<name>V4APT3_LOTGI</name>
<dbReference type="Gene3D" id="3.90.730.10">
    <property type="entry name" value="Ribonuclease T2-like"/>
    <property type="match status" value="1"/>
</dbReference>
<evidence type="ECO:0000313" key="5">
    <source>
        <dbReference type="EMBL" id="ESO95646.1"/>
    </source>
</evidence>
<comment type="similarity">
    <text evidence="1 4">Belongs to the RNase T2 family.</text>
</comment>
<dbReference type="GeneID" id="20252245"/>
<dbReference type="GO" id="GO:0033897">
    <property type="term" value="F:ribonuclease T2 activity"/>
    <property type="evidence" value="ECO:0007669"/>
    <property type="project" value="InterPro"/>
</dbReference>
<evidence type="ECO:0000256" key="4">
    <source>
        <dbReference type="RuleBase" id="RU004328"/>
    </source>
</evidence>
<dbReference type="PROSITE" id="PS00531">
    <property type="entry name" value="RNASE_T2_2"/>
    <property type="match status" value="1"/>
</dbReference>
<feature type="non-terminal residue" evidence="5">
    <location>
        <position position="1"/>
    </location>
</feature>
<dbReference type="EMBL" id="KB201611">
    <property type="protein sequence ID" value="ESO95646.1"/>
    <property type="molecule type" value="Genomic_DNA"/>
</dbReference>
<evidence type="ECO:0000256" key="3">
    <source>
        <dbReference type="PIRSR" id="PIRSR633697-1"/>
    </source>
</evidence>
<sequence length="190" mass="21975">SSEEFDFFTLSSAWPKTVCLEGQTEKLYCNNTLDVAGWTIHGLWPSRIDGKEPKSCGHIKFNLKTLDPLMGDLLKLWPNLFKYSSLDSLWRHEWNKHGTCAVSDNNTATEFLFFKKALDVFKKINISRVMKNLNIVPSDTKLYSVRTISRGLKKHFSGIEPIIMCLDIKNKTYLHQIQVCYDKEFNMVDC</sequence>
<feature type="non-terminal residue" evidence="5">
    <location>
        <position position="190"/>
    </location>
</feature>
<dbReference type="Proteomes" id="UP000030746">
    <property type="component" value="Unassembled WGS sequence"/>
</dbReference>
<dbReference type="SUPFAM" id="SSF55895">
    <property type="entry name" value="Ribonuclease Rh-like"/>
    <property type="match status" value="1"/>
</dbReference>
<dbReference type="InterPro" id="IPR033130">
    <property type="entry name" value="RNase_T2_His_AS_2"/>
</dbReference>
<dbReference type="Pfam" id="PF00445">
    <property type="entry name" value="Ribonuclease_T2"/>
    <property type="match status" value="1"/>
</dbReference>
<evidence type="ECO:0000256" key="1">
    <source>
        <dbReference type="ARBA" id="ARBA00007469"/>
    </source>
</evidence>
<dbReference type="HOGENOM" id="CLU_069912_1_0_1"/>
<gene>
    <name evidence="5" type="ORF">LOTGIDRAFT_76871</name>
</gene>
<dbReference type="CDD" id="cd01061">
    <property type="entry name" value="RNase_T2_euk"/>
    <property type="match status" value="1"/>
</dbReference>
<protein>
    <submittedName>
        <fullName evidence="5">Uncharacterized protein</fullName>
    </submittedName>
</protein>
<reference evidence="5 6" key="1">
    <citation type="journal article" date="2013" name="Nature">
        <title>Insights into bilaterian evolution from three spiralian genomes.</title>
        <authorList>
            <person name="Simakov O."/>
            <person name="Marletaz F."/>
            <person name="Cho S.J."/>
            <person name="Edsinger-Gonzales E."/>
            <person name="Havlak P."/>
            <person name="Hellsten U."/>
            <person name="Kuo D.H."/>
            <person name="Larsson T."/>
            <person name="Lv J."/>
            <person name="Arendt D."/>
            <person name="Savage R."/>
            <person name="Osoegawa K."/>
            <person name="de Jong P."/>
            <person name="Grimwood J."/>
            <person name="Chapman J.A."/>
            <person name="Shapiro H."/>
            <person name="Aerts A."/>
            <person name="Otillar R.P."/>
            <person name="Terry A.Y."/>
            <person name="Boore J.L."/>
            <person name="Grigoriev I.V."/>
            <person name="Lindberg D.R."/>
            <person name="Seaver E.C."/>
            <person name="Weisblat D.A."/>
            <person name="Putnam N.H."/>
            <person name="Rokhsar D.S."/>
        </authorList>
    </citation>
    <scope>NUCLEOTIDE SEQUENCE [LARGE SCALE GENOMIC DNA]</scope>
</reference>
<dbReference type="OrthoDB" id="435754at2759"/>
<dbReference type="RefSeq" id="XP_009053484.1">
    <property type="nucleotide sequence ID" value="XM_009055236.1"/>
</dbReference>
<dbReference type="CTD" id="20252245"/>
<evidence type="ECO:0000313" key="6">
    <source>
        <dbReference type="Proteomes" id="UP000030746"/>
    </source>
</evidence>
<keyword evidence="2" id="KW-1015">Disulfide bond</keyword>
<dbReference type="PANTHER" id="PTHR11240">
    <property type="entry name" value="RIBONUCLEASE T2"/>
    <property type="match status" value="1"/>
</dbReference>